<evidence type="ECO:0000259" key="2">
    <source>
        <dbReference type="Pfam" id="PF23276"/>
    </source>
</evidence>
<dbReference type="GeneID" id="28728773"/>
<evidence type="ECO:0000256" key="1">
    <source>
        <dbReference type="ARBA" id="ARBA00022737"/>
    </source>
</evidence>
<sequence>MELCHVPIDATSLNLALKAAVLANNIPRMHAILARFGALPGSSSAAEISSLFAKSSVSRWTVSTYTHLLHYCARTSNMEFMLLTLFTAHAYQVKLEEDAWLHVIDCAFEAREPQIAWEAVQRADAIHPVSPTVWMHVLRACAVHDYPVGLPLAWERSVVQGGLVPDDGLLMHALISASRAGLSTLATQILEKVPSPSDTFLVPALDAHCEAGNFDAAVVVLAYMHSHSMPLQPTLLAHLTSTAAADDLSLQQAAEALLASTAPLSLAVWNAVLYAAAERSAITLTERIVNAMRVTNAETYQVWLLACLHAKDLAAGQRAWASLRASKVQPTATCYERMARFLSMTKRLHY</sequence>
<evidence type="ECO:0000313" key="3">
    <source>
        <dbReference type="EMBL" id="KOS15611.1"/>
    </source>
</evidence>
<dbReference type="Proteomes" id="UP000037751">
    <property type="component" value="Unassembled WGS sequence"/>
</dbReference>
<dbReference type="RefSeq" id="XP_017993243.1">
    <property type="nucleotide sequence ID" value="XM_018136898.1"/>
</dbReference>
<dbReference type="STRING" id="77020.A0A0M8MXM3"/>
<reference evidence="3 4" key="1">
    <citation type="submission" date="2015-07" db="EMBL/GenBank/DDBJ databases">
        <title>Draft Genome Sequence of Malassezia furfur CBS1878 and Malassezia pachydermatis CBS1879.</title>
        <authorList>
            <person name="Triana S."/>
            <person name="Ohm R."/>
            <person name="Gonzalez A."/>
            <person name="DeCock H."/>
            <person name="Restrepo S."/>
            <person name="Celis A."/>
        </authorList>
    </citation>
    <scope>NUCLEOTIDE SEQUENCE [LARGE SCALE GENOMIC DNA]</scope>
    <source>
        <strain evidence="3 4">CBS 1879</strain>
    </source>
</reference>
<dbReference type="VEuPathDB" id="FungiDB:Malapachy_2408"/>
<comment type="caution">
    <text evidence="3">The sequence shown here is derived from an EMBL/GenBank/DDBJ whole genome shotgun (WGS) entry which is preliminary data.</text>
</comment>
<dbReference type="AlphaFoldDB" id="A0A0M8MXM3"/>
<dbReference type="Gene3D" id="1.25.40.10">
    <property type="entry name" value="Tetratricopeptide repeat domain"/>
    <property type="match status" value="1"/>
</dbReference>
<proteinExistence type="predicted"/>
<dbReference type="InterPro" id="IPR011990">
    <property type="entry name" value="TPR-like_helical_dom_sf"/>
</dbReference>
<dbReference type="OrthoDB" id="185373at2759"/>
<dbReference type="EMBL" id="LGAV01000002">
    <property type="protein sequence ID" value="KOS15611.1"/>
    <property type="molecule type" value="Genomic_DNA"/>
</dbReference>
<feature type="domain" description="Pentatricopeptide repeat-containing protein-mitochondrial" evidence="2">
    <location>
        <begin position="167"/>
        <end position="281"/>
    </location>
</feature>
<accession>A0A0M8MXM3</accession>
<name>A0A0M8MXM3_9BASI</name>
<dbReference type="Pfam" id="PF23276">
    <property type="entry name" value="TPR_24"/>
    <property type="match status" value="1"/>
</dbReference>
<keyword evidence="4" id="KW-1185">Reference proteome</keyword>
<gene>
    <name evidence="3" type="ORF">Malapachy_2408</name>
</gene>
<organism evidence="3 4">
    <name type="scientific">Malassezia pachydermatis</name>
    <dbReference type="NCBI Taxonomy" id="77020"/>
    <lineage>
        <taxon>Eukaryota</taxon>
        <taxon>Fungi</taxon>
        <taxon>Dikarya</taxon>
        <taxon>Basidiomycota</taxon>
        <taxon>Ustilaginomycotina</taxon>
        <taxon>Malasseziomycetes</taxon>
        <taxon>Malasseziales</taxon>
        <taxon>Malasseziaceae</taxon>
        <taxon>Malassezia</taxon>
    </lineage>
</organism>
<evidence type="ECO:0000313" key="4">
    <source>
        <dbReference type="Proteomes" id="UP000037751"/>
    </source>
</evidence>
<keyword evidence="1" id="KW-0677">Repeat</keyword>
<dbReference type="InterPro" id="IPR057027">
    <property type="entry name" value="TPR_mt"/>
</dbReference>
<protein>
    <recommendedName>
        <fullName evidence="2">Pentatricopeptide repeat-containing protein-mitochondrial domain-containing protein</fullName>
    </recommendedName>
</protein>